<evidence type="ECO:0000256" key="19">
    <source>
        <dbReference type="ARBA" id="ARBA00023303"/>
    </source>
</evidence>
<feature type="compositionally biased region" description="Basic and acidic residues" evidence="27">
    <location>
        <begin position="583"/>
        <end position="595"/>
    </location>
</feature>
<organism evidence="29 30">
    <name type="scientific">Cyclopterus lumpus</name>
    <name type="common">Lumpsucker</name>
    <dbReference type="NCBI Taxonomy" id="8103"/>
    <lineage>
        <taxon>Eukaryota</taxon>
        <taxon>Metazoa</taxon>
        <taxon>Chordata</taxon>
        <taxon>Craniata</taxon>
        <taxon>Vertebrata</taxon>
        <taxon>Euteleostomi</taxon>
        <taxon>Actinopterygii</taxon>
        <taxon>Neopterygii</taxon>
        <taxon>Teleostei</taxon>
        <taxon>Neoteleostei</taxon>
        <taxon>Acanthomorphata</taxon>
        <taxon>Eupercaria</taxon>
        <taxon>Perciformes</taxon>
        <taxon>Cottioidei</taxon>
        <taxon>Cottales</taxon>
        <taxon>Cyclopteridae</taxon>
        <taxon>Cyclopterus</taxon>
    </lineage>
</organism>
<evidence type="ECO:0000256" key="5">
    <source>
        <dbReference type="ARBA" id="ARBA00022475"/>
    </source>
</evidence>
<feature type="transmembrane region" description="Helical" evidence="26">
    <location>
        <begin position="1670"/>
        <end position="1689"/>
    </location>
</feature>
<feature type="region of interest" description="Disordered" evidence="27">
    <location>
        <begin position="567"/>
        <end position="595"/>
    </location>
</feature>
<dbReference type="Pfam" id="PF24609">
    <property type="entry name" value="IQ_SCN5A_C"/>
    <property type="match status" value="1"/>
</dbReference>
<feature type="transmembrane region" description="Helical" evidence="26">
    <location>
        <begin position="230"/>
        <end position="251"/>
    </location>
</feature>
<dbReference type="InterPro" id="IPR027359">
    <property type="entry name" value="Volt_channel_dom_sf"/>
</dbReference>
<dbReference type="Proteomes" id="UP000694565">
    <property type="component" value="Unplaced"/>
</dbReference>
<dbReference type="PRINTS" id="PR00170">
    <property type="entry name" value="NACHANNEL"/>
</dbReference>
<comment type="similarity">
    <text evidence="24">Belongs to the sodium channel (TC 1.A.1.10) family. Nav1.6/SCN8A subfamily.</text>
</comment>
<feature type="transmembrane region" description="Helical" evidence="26">
    <location>
        <begin position="390"/>
        <end position="417"/>
    </location>
</feature>
<feature type="compositionally biased region" description="Basic and acidic residues" evidence="27">
    <location>
        <begin position="501"/>
        <end position="524"/>
    </location>
</feature>
<dbReference type="CDD" id="cd13433">
    <property type="entry name" value="Na_channel_gate"/>
    <property type="match status" value="1"/>
</dbReference>
<keyword evidence="18" id="KW-0966">Cell projection</keyword>
<dbReference type="GeneTree" id="ENSGT00940000156263"/>
<feature type="region of interest" description="Disordered" evidence="27">
    <location>
        <begin position="1074"/>
        <end position="1098"/>
    </location>
</feature>
<dbReference type="FunFam" id="1.20.5.1190:FF:000003">
    <property type="entry name" value="Sodium channel protein"/>
    <property type="match status" value="1"/>
</dbReference>
<dbReference type="Gene3D" id="1.10.287.70">
    <property type="match status" value="4"/>
</dbReference>
<dbReference type="InterPro" id="IPR005821">
    <property type="entry name" value="Ion_trans_dom"/>
</dbReference>
<feature type="transmembrane region" description="Helical" evidence="26">
    <location>
        <begin position="716"/>
        <end position="740"/>
    </location>
</feature>
<keyword evidence="9" id="KW-0832">Ubl conjugation</keyword>
<comment type="function">
    <text evidence="23">Pore-forming subunit of a voltage-gated sodium channel complex assuming opened or closed conformations in response to the voltage difference across membranes and through which sodium ions selectively pass along their electrochemical gradient. Contributes to neuronal excitability by regulating action potential threshold and propagation.</text>
</comment>
<sequence>MAAPIIATPGPHSFKKFTPESLANIEKRINEEKNKKPPKPRSDSSHRDTSDENETKPHRDLEAGKSLPLIYGDVPKGMSGTPLEDLDPYYVNMKTFIVINKGKTLFRFSATPSVYILSPFNLLRRIAIKILIHSYPFIMIIMCTILTNCIFMTFSDPPEWSKQVEYTFTGIYTFESLTKIVARGFAIDGFTFLRDPWNWLDFMVISMAYITEFVNLGNVSALRTFRVLRALKTISVIPGLKTIVGALIQSVKKLSDVMILTVFCLSVFALIGLQLFMGNLRQKCVIWPINITELYPVNGSKQFDWAEYIMNDNNFYIIPGQIDALLCGNSSDSGRCPEGFTCMKAGRNPNYGYTSFDSFGWAFLTLFRLMTQDFWENLYMLTLRAAGKTYMIFFVLVIFVGSFYLVNLILAVVAMAYEEQNQATIEEAEQKEAEFKAMLEQLKRQQEETQAAAMATSAGTVSEAALEDEGGGHLSRSSSEVSKLSSKSAKERRNRKKKWRQKEQEKEKGDSEKVVKSESDDGSKKSTIRFPGSRLGRKTSIMNQSLLSIPGSPFMSRHNSRSSIFSFKGRSKDMGSENEFADDEHSTVEESEDRRGSLFIPYRRNSYSGYRKRNSTVDCNGVVSLIGPGPGRRLLPETTDVEIKKKHSGSLMVSVDQLNSSFKGKDRANSQMSVVTNTLLEELEESQRNCPPCWYKFANIFLIWECFPMWLKIKHIVYLIVMDPFVDLAITICIVLNTLFMAMEHYPMTDQFQGVLSVGNLVFTGIFAAEMFAKLVAMDPYYYFQENWNIFDGFIVTLSLVELMLADVEGLSVLRSFRLLRVFKLAKSWPTLNMLIKIIGNSVGALGNLTLVLAIIVFIFAVVGMQLFGKSYKDCVCKIAQTCELPRWHMHDFFHSFLIVFRVLCGEWIETMWDCMEVAGQTMCLTVFMMVMVIGNLVVLNLFLALLLSSFSADNLAATDDDGEPNNLQLAVARIKTGIAWFKAFMATVLKKDEQKPLDDMYEKKLNCIANHTVDINRELDYAKNGNGTTSGIGSSVGKYMIDEDYMSFIHNPNLTVCVPIAVGESDFENLNTEDFSSESDVENSKDLDDTSSSEGSTIDIKPDVEEVAVVEVVEEYVDPAACWTDECVAKYQCCDVPITHGWGKHWWFLRKTCYLIVEHNWFETLIIFMILLSSGALAFEDVYIEQRKTIKIILEYADRVFTYIFILEMLLKWVAYGFVKYFTNAWCWLDFFIVDVSIVSLIANALGYSDLGPIKSLRTLRALRPLRALSRFEGMRVVVNALVGAIPSIMNVLLVCLIFWLIFSIMGVNMFAGKYYFCYNETAGENFLPDVVNNKTECFALINANVSGVRWKNVKINFDNVGAGYLALLQVATFKGWMDIMYAAIDSRKVEDQPIYEDNLYMYIYFVIFIIFGSFFTLNLFIGVIIDNFNQSKSLQIVTKLFLSLHFGGQDIFMTEEQKKYYNAMKKLGSKKPQKPIPRPQNKFQGFIFDFVTQQVFDISIMILICLNMVTMMVETDDQTDDTEDVLYWVNFIFIVVFTCEFVLKLFALRHYYFTNGWNIFDVVVVILSIVGMFLADIIEKYFVSPTLFRVIRLARIGRILRLIKGAKGIRTLLFALMMSLPALFNIGLLLFLVMFIFSIFGMSNFGYVRHESGIDDMYNFETFGNSMIILFMITTSAGWDGLLLPILNYPPDCDPLLENSGTPATGNCGNPSVGIFFFVMYIIISFLIVVNMYIAIILENFSVATEESADPLSEDDFETFYEIWEKFDPDASQFITYSKLSDFADALEHPLRIPNPNTIELIAMDMPMVSGDRIHCLDILFAFTKRVLGDSGELDMLRQQMEERFVAANPSKVSYEPITTTLRRKQEDMSARIIQRAYRSYLARRGFVCKRKPANNKVENGGNNQEQEKKEGTPSTASLPSYDSVTKPDKEKQDDNNEGKEGRKEKGRNQKDIKESKC</sequence>
<feature type="transmembrane region" description="Helical" evidence="26">
    <location>
        <begin position="1497"/>
        <end position="1515"/>
    </location>
</feature>
<evidence type="ECO:0000256" key="8">
    <source>
        <dbReference type="ARBA" id="ARBA00022737"/>
    </source>
</evidence>
<dbReference type="PANTHER" id="PTHR10037:SF23">
    <property type="entry name" value="SODIUM CHANNEL PROTEIN TYPE 8 SUBUNIT ALPHA"/>
    <property type="match status" value="1"/>
</dbReference>
<feature type="transmembrane region" description="Helical" evidence="26">
    <location>
        <begin position="351"/>
        <end position="370"/>
    </location>
</feature>
<keyword evidence="5" id="KW-1003">Cell membrane</keyword>
<feature type="transmembrane region" description="Helical" evidence="26">
    <location>
        <begin position="1717"/>
        <end position="1740"/>
    </location>
</feature>
<dbReference type="FunFam" id="1.20.120.350:FF:000003">
    <property type="entry name" value="Voltage-dependent sodium channel"/>
    <property type="match status" value="1"/>
</dbReference>
<evidence type="ECO:0000256" key="21">
    <source>
        <dbReference type="ARBA" id="ARBA00038083"/>
    </source>
</evidence>
<evidence type="ECO:0000256" key="12">
    <source>
        <dbReference type="ARBA" id="ARBA00023053"/>
    </source>
</evidence>
<comment type="similarity">
    <text evidence="21">Belongs to the sodium channel (TC 1.A.1.10) family. Nav1.4/SCN4A subfamily.</text>
</comment>
<evidence type="ECO:0000256" key="6">
    <source>
        <dbReference type="ARBA" id="ARBA00022553"/>
    </source>
</evidence>
<dbReference type="GO" id="GO:0019228">
    <property type="term" value="P:neuronal action potential"/>
    <property type="evidence" value="ECO:0007669"/>
    <property type="project" value="TreeGrafter"/>
</dbReference>
<dbReference type="GO" id="GO:0030424">
    <property type="term" value="C:axon"/>
    <property type="evidence" value="ECO:0007669"/>
    <property type="project" value="UniProtKB-SubCell"/>
</dbReference>
<dbReference type="FunFam" id="1.10.287.70:FF:000006">
    <property type="entry name" value="Sodium channel protein"/>
    <property type="match status" value="1"/>
</dbReference>
<evidence type="ECO:0000256" key="10">
    <source>
        <dbReference type="ARBA" id="ARBA00022882"/>
    </source>
</evidence>
<feature type="compositionally biased region" description="Polar residues" evidence="27">
    <location>
        <begin position="1915"/>
        <end position="1926"/>
    </location>
</feature>
<dbReference type="Pfam" id="PF06512">
    <property type="entry name" value="Na_trans_assoc"/>
    <property type="match status" value="1"/>
</dbReference>
<feature type="transmembrane region" description="Helical" evidence="26">
    <location>
        <begin position="1232"/>
        <end position="1252"/>
    </location>
</feature>
<comment type="subunit">
    <text evidence="25">Voltage-gated sodium (Nav) channels consist of an ion-conducting alpha subunit which is functional on its own associated with regulatory beta subunits.</text>
</comment>
<keyword evidence="13 26" id="KW-0406">Ion transport</keyword>
<dbReference type="PROSITE" id="PS50096">
    <property type="entry name" value="IQ"/>
    <property type="match status" value="1"/>
</dbReference>
<keyword evidence="12 26" id="KW-0915">Sodium</keyword>
<feature type="transmembrane region" description="Helical" evidence="26">
    <location>
        <begin position="752"/>
        <end position="773"/>
    </location>
</feature>
<evidence type="ECO:0000256" key="9">
    <source>
        <dbReference type="ARBA" id="ARBA00022843"/>
    </source>
</evidence>
<evidence type="ECO:0000313" key="29">
    <source>
        <dbReference type="Ensembl" id="ENSCLMP00005018118.1"/>
    </source>
</evidence>
<evidence type="ECO:0000256" key="25">
    <source>
        <dbReference type="ARBA" id="ARBA00064899"/>
    </source>
</evidence>
<feature type="transmembrane region" description="Helical" evidence="26">
    <location>
        <begin position="1624"/>
        <end position="1649"/>
    </location>
</feature>
<keyword evidence="3 26" id="KW-0813">Transport</keyword>
<dbReference type="Gene3D" id="1.20.120.350">
    <property type="entry name" value="Voltage-gated potassium channels. Chain C"/>
    <property type="match status" value="4"/>
</dbReference>
<dbReference type="InterPro" id="IPR043203">
    <property type="entry name" value="VGCC_Ca_Na"/>
</dbReference>
<keyword evidence="30" id="KW-1185">Reference proteome</keyword>
<feature type="compositionally biased region" description="Low complexity" evidence="27">
    <location>
        <begin position="448"/>
        <end position="460"/>
    </location>
</feature>
<evidence type="ECO:0000256" key="15">
    <source>
        <dbReference type="ARBA" id="ARBA00023157"/>
    </source>
</evidence>
<dbReference type="GO" id="GO:0005509">
    <property type="term" value="F:calcium ion binding"/>
    <property type="evidence" value="ECO:0007669"/>
    <property type="project" value="InterPro"/>
</dbReference>
<evidence type="ECO:0000256" key="13">
    <source>
        <dbReference type="ARBA" id="ARBA00023065"/>
    </source>
</evidence>
<dbReference type="FunFam" id="1.20.120.350:FF:000004">
    <property type="entry name" value="Sodium channel protein"/>
    <property type="match status" value="1"/>
</dbReference>
<dbReference type="CDD" id="cd23767">
    <property type="entry name" value="IQCD"/>
    <property type="match status" value="1"/>
</dbReference>
<feature type="region of interest" description="Disordered" evidence="27">
    <location>
        <begin position="28"/>
        <end position="59"/>
    </location>
</feature>
<protein>
    <recommendedName>
        <fullName evidence="26">Sodium channel protein</fullName>
    </recommendedName>
</protein>
<dbReference type="GO" id="GO:0086010">
    <property type="term" value="P:membrane depolarization during action potential"/>
    <property type="evidence" value="ECO:0007669"/>
    <property type="project" value="TreeGrafter"/>
</dbReference>
<feature type="transmembrane region" description="Helical" evidence="26">
    <location>
        <begin position="835"/>
        <end position="863"/>
    </location>
</feature>
<comment type="function">
    <text evidence="26">Mediates the voltage-dependent sodium ion permeability of excitable membranes. Assuming opened or closed conformations in response to the voltage difference across the membrane, the protein forms a sodium-selective channel through which Na(+) ions may pass in accordance with their electrochemical gradient.</text>
</comment>
<keyword evidence="10 26" id="KW-0851">Voltage-gated channel</keyword>
<keyword evidence="19 26" id="KW-0407">Ion channel</keyword>
<comment type="catalytic activity">
    <reaction evidence="20">
        <text>Na(+)(in) = Na(+)(out)</text>
        <dbReference type="Rhea" id="RHEA:34963"/>
        <dbReference type="ChEBI" id="CHEBI:29101"/>
    </reaction>
</comment>
<dbReference type="InterPro" id="IPR044564">
    <property type="entry name" value="Na_chnl_inactivation_gate"/>
</dbReference>
<evidence type="ECO:0000256" key="2">
    <source>
        <dbReference type="ARBA" id="ARBA00004651"/>
    </source>
</evidence>
<dbReference type="Pfam" id="PF00520">
    <property type="entry name" value="Ion_trans"/>
    <property type="match status" value="4"/>
</dbReference>
<dbReference type="PROSITE" id="PS50222">
    <property type="entry name" value="EF_HAND_2"/>
    <property type="match status" value="1"/>
</dbReference>
<keyword evidence="11 26" id="KW-1133">Transmembrane helix</keyword>
<dbReference type="GO" id="GO:0005248">
    <property type="term" value="F:voltage-gated sodium channel activity"/>
    <property type="evidence" value="ECO:0007669"/>
    <property type="project" value="InterPro"/>
</dbReference>
<comment type="caution">
    <text evidence="26">Lacks conserved residue(s) required for the propagation of feature annotation.</text>
</comment>
<feature type="transmembrane region" description="Helical" evidence="26">
    <location>
        <begin position="1527"/>
        <end position="1549"/>
    </location>
</feature>
<reference evidence="29" key="2">
    <citation type="submission" date="2025-09" db="UniProtKB">
        <authorList>
            <consortium name="Ensembl"/>
        </authorList>
    </citation>
    <scope>IDENTIFICATION</scope>
</reference>
<feature type="transmembrane region" description="Helical" evidence="26">
    <location>
        <begin position="199"/>
        <end position="218"/>
    </location>
</feature>
<evidence type="ECO:0000256" key="14">
    <source>
        <dbReference type="ARBA" id="ARBA00023136"/>
    </source>
</evidence>
<keyword evidence="14 26" id="KW-0472">Membrane</keyword>
<evidence type="ECO:0000256" key="7">
    <source>
        <dbReference type="ARBA" id="ARBA00022692"/>
    </source>
</evidence>
<keyword evidence="15" id="KW-1015">Disulfide bond</keyword>
<dbReference type="InterPro" id="IPR058542">
    <property type="entry name" value="IQ_SCN5A_C"/>
</dbReference>
<feature type="compositionally biased region" description="Low complexity" evidence="27">
    <location>
        <begin position="475"/>
        <end position="487"/>
    </location>
</feature>
<feature type="transmembrane region" description="Helical" evidence="26">
    <location>
        <begin position="925"/>
        <end position="948"/>
    </location>
</feature>
<evidence type="ECO:0000256" key="27">
    <source>
        <dbReference type="SAM" id="MobiDB-lite"/>
    </source>
</evidence>
<evidence type="ECO:0000256" key="24">
    <source>
        <dbReference type="ARBA" id="ARBA00061447"/>
    </source>
</evidence>
<keyword evidence="16" id="KW-0325">Glycoprotein</keyword>
<evidence type="ECO:0000256" key="3">
    <source>
        <dbReference type="ARBA" id="ARBA00022448"/>
    </source>
</evidence>
<feature type="region of interest" description="Disordered" evidence="27">
    <location>
        <begin position="1895"/>
        <end position="1960"/>
    </location>
</feature>
<feature type="region of interest" description="Disordered" evidence="27">
    <location>
        <begin position="1"/>
        <end position="20"/>
    </location>
</feature>
<dbReference type="InterPro" id="IPR001696">
    <property type="entry name" value="Na_channel_asu"/>
</dbReference>
<dbReference type="InterPro" id="IPR008054">
    <property type="entry name" value="Na_channel_a8su"/>
</dbReference>
<keyword evidence="8" id="KW-0677">Repeat</keyword>
<dbReference type="InterPro" id="IPR024583">
    <property type="entry name" value="Na_trans_cytopl"/>
</dbReference>
<dbReference type="FunFam" id="1.10.238.10:FF:000002">
    <property type="entry name" value="Sodium channel protein"/>
    <property type="match status" value="1"/>
</dbReference>
<dbReference type="Pfam" id="PF11933">
    <property type="entry name" value="Na_trans_cytopl"/>
    <property type="match status" value="1"/>
</dbReference>
<feature type="transmembrane region" description="Helical" evidence="26">
    <location>
        <begin position="1561"/>
        <end position="1580"/>
    </location>
</feature>
<dbReference type="FunFam" id="1.10.287.70:FF:000001">
    <property type="entry name" value="Sodium channel protein"/>
    <property type="match status" value="1"/>
</dbReference>
<keyword evidence="6" id="KW-0597">Phosphoprotein</keyword>
<dbReference type="GO" id="GO:0001518">
    <property type="term" value="C:voltage-gated sodium channel complex"/>
    <property type="evidence" value="ECO:0007669"/>
    <property type="project" value="UniProtKB-UniRule"/>
</dbReference>
<comment type="subcellular location">
    <subcellularLocation>
        <location evidence="2 26">Cell membrane</location>
        <topology evidence="2 26">Multi-pass membrane protein</topology>
    </subcellularLocation>
    <subcellularLocation>
        <location evidence="1">Cell projection</location>
        <location evidence="1">Axon</location>
    </subcellularLocation>
</comment>
<dbReference type="FunFam" id="1.20.120.350:FF:000002">
    <property type="entry name" value="Sodium channel protein"/>
    <property type="match status" value="1"/>
</dbReference>
<dbReference type="Gene3D" id="1.10.238.10">
    <property type="entry name" value="EF-hand"/>
    <property type="match status" value="1"/>
</dbReference>
<evidence type="ECO:0000256" key="16">
    <source>
        <dbReference type="ARBA" id="ARBA00023180"/>
    </source>
</evidence>
<feature type="transmembrane region" description="Helical" evidence="26">
    <location>
        <begin position="1162"/>
        <end position="1180"/>
    </location>
</feature>
<feature type="region of interest" description="Disordered" evidence="27">
    <location>
        <begin position="448"/>
        <end position="534"/>
    </location>
</feature>
<dbReference type="PRINTS" id="PR01667">
    <property type="entry name" value="NACHANNEL8"/>
</dbReference>
<feature type="transmembrane region" description="Helical" evidence="26">
    <location>
        <begin position="1201"/>
        <end position="1220"/>
    </location>
</feature>
<accession>A0A8C2XIY4</accession>
<keyword evidence="7 26" id="KW-0812">Transmembrane</keyword>
<feature type="compositionally biased region" description="Basic and acidic residues" evidence="27">
    <location>
        <begin position="1928"/>
        <end position="1960"/>
    </location>
</feature>
<feature type="compositionally biased region" description="Basic residues" evidence="27">
    <location>
        <begin position="490"/>
        <end position="500"/>
    </location>
</feature>
<dbReference type="Ensembl" id="ENSCLMT00005019129.1">
    <property type="protein sequence ID" value="ENSCLMP00005018118.1"/>
    <property type="gene ID" value="ENSCLMG00005009207.1"/>
</dbReference>
<proteinExistence type="inferred from homology"/>
<dbReference type="PANTHER" id="PTHR10037">
    <property type="entry name" value="VOLTAGE-GATED CATION CHANNEL CALCIUM AND SODIUM"/>
    <property type="match status" value="1"/>
</dbReference>
<feature type="transmembrane region" description="Helical" evidence="26">
    <location>
        <begin position="1403"/>
        <end position="1427"/>
    </location>
</feature>
<evidence type="ECO:0000256" key="26">
    <source>
        <dbReference type="RuleBase" id="RU361132"/>
    </source>
</evidence>
<keyword evidence="4 26" id="KW-0894">Sodium channel</keyword>
<feature type="domain" description="EF-hand" evidence="28">
    <location>
        <begin position="1757"/>
        <end position="1792"/>
    </location>
</feature>
<evidence type="ECO:0000256" key="1">
    <source>
        <dbReference type="ARBA" id="ARBA00004489"/>
    </source>
</evidence>
<comment type="function">
    <text evidence="22">Pore-forming subunit of a voltage-gated sodium (Nav) channel that directly mediates the depolarizing phase of action potentials in excitable membranes. Navs, also called VGSCs (voltage-gated sodium channels) or VDSCs (voltage-dependent sodium channels), operate by switching between closed and open conformations depending on the voltage difference across the membrane. In the open conformation they allow Na(+) ions to selectively pass through the pore, along their electrochemical gradient. The influx of Na+ ions provokes membrane depolarization, initiating the propagation of electrical signals throughout cells and tissues.</text>
</comment>
<evidence type="ECO:0000256" key="17">
    <source>
        <dbReference type="ARBA" id="ARBA00023201"/>
    </source>
</evidence>
<dbReference type="FunFam" id="1.20.120.350:FF:000005">
    <property type="entry name" value="Sodium channel protein"/>
    <property type="match status" value="1"/>
</dbReference>
<evidence type="ECO:0000259" key="28">
    <source>
        <dbReference type="PROSITE" id="PS50222"/>
    </source>
</evidence>
<keyword evidence="17 26" id="KW-0739">Sodium transport</keyword>
<feature type="transmembrane region" description="Helical" evidence="26">
    <location>
        <begin position="130"/>
        <end position="154"/>
    </location>
</feature>
<evidence type="ECO:0000256" key="23">
    <source>
        <dbReference type="ARBA" id="ARBA00058180"/>
    </source>
</evidence>
<dbReference type="InterPro" id="IPR010526">
    <property type="entry name" value="Na_trans_assoc_dom"/>
</dbReference>
<evidence type="ECO:0000313" key="30">
    <source>
        <dbReference type="Proteomes" id="UP000694565"/>
    </source>
</evidence>
<evidence type="ECO:0000256" key="4">
    <source>
        <dbReference type="ARBA" id="ARBA00022461"/>
    </source>
</evidence>
<dbReference type="Gene3D" id="1.20.5.1190">
    <property type="entry name" value="iswi atpase"/>
    <property type="match status" value="1"/>
</dbReference>
<dbReference type="SUPFAM" id="SSF81324">
    <property type="entry name" value="Voltage-gated potassium channels"/>
    <property type="match status" value="4"/>
</dbReference>
<evidence type="ECO:0000256" key="20">
    <source>
        <dbReference type="ARBA" id="ARBA00036239"/>
    </source>
</evidence>
<feature type="transmembrane region" description="Helical" evidence="26">
    <location>
        <begin position="1278"/>
        <end position="1304"/>
    </location>
</feature>
<feature type="transmembrane region" description="Helical" evidence="26">
    <location>
        <begin position="257"/>
        <end position="277"/>
    </location>
</feature>
<evidence type="ECO:0000256" key="22">
    <source>
        <dbReference type="ARBA" id="ARBA00055248"/>
    </source>
</evidence>
<evidence type="ECO:0000256" key="11">
    <source>
        <dbReference type="ARBA" id="ARBA00022989"/>
    </source>
</evidence>
<reference evidence="29" key="1">
    <citation type="submission" date="2025-08" db="UniProtKB">
        <authorList>
            <consortium name="Ensembl"/>
        </authorList>
    </citation>
    <scope>IDENTIFICATION</scope>
</reference>
<dbReference type="InterPro" id="IPR002048">
    <property type="entry name" value="EF_hand_dom"/>
</dbReference>
<evidence type="ECO:0000256" key="18">
    <source>
        <dbReference type="ARBA" id="ARBA00023273"/>
    </source>
</evidence>
<name>A0A8C2XIY4_CYCLU</name>